<sequence length="217" mass="23815">MLLLRRLTASIFGVHPVSPALGYNCPLPRVGSLPDPLSGGSIVPYETPNAAGALHTHTHSITALYRGSLARYHLVQIAFTRFRGGGREIAAWRGKLIREKRLFKRAVWTNVKCAFVRLVQREDLCTGCTHGDRRTSVWERGGGEGAGGRMRSEVREPEGTERSTVEGFGYALADGLVKSHMEVDAFGIIATRVNTTYTAVYKLMTEDAGLRTEQDLG</sequence>
<keyword evidence="3" id="KW-1185">Reference proteome</keyword>
<dbReference type="Proteomes" id="UP001056436">
    <property type="component" value="Unassembled WGS sequence"/>
</dbReference>
<accession>A0A9Q0B531</accession>
<comment type="caution">
    <text evidence="2">The sequence shown here is derived from an EMBL/GenBank/DDBJ whole genome shotgun (WGS) entry which is preliminary data.</text>
</comment>
<evidence type="ECO:0000313" key="3">
    <source>
        <dbReference type="Proteomes" id="UP001056436"/>
    </source>
</evidence>
<feature type="compositionally biased region" description="Basic and acidic residues" evidence="1">
    <location>
        <begin position="150"/>
        <end position="160"/>
    </location>
</feature>
<dbReference type="AlphaFoldDB" id="A0A9Q0B531"/>
<proteinExistence type="predicted"/>
<protein>
    <submittedName>
        <fullName evidence="2">Uncharacterized protein</fullName>
    </submittedName>
</protein>
<gene>
    <name evidence="2" type="ORF">CABS02_02519</name>
</gene>
<reference evidence="2" key="1">
    <citation type="submission" date="2019-01" db="EMBL/GenBank/DDBJ databases">
        <title>Colletotrichum abscissum LGMF1257.</title>
        <authorList>
            <person name="Baroncelli R."/>
        </authorList>
    </citation>
    <scope>NUCLEOTIDE SEQUENCE</scope>
    <source>
        <strain evidence="2">Ca142</strain>
    </source>
</reference>
<organism evidence="2 3">
    <name type="scientific">Colletotrichum abscissum</name>
    <dbReference type="NCBI Taxonomy" id="1671311"/>
    <lineage>
        <taxon>Eukaryota</taxon>
        <taxon>Fungi</taxon>
        <taxon>Dikarya</taxon>
        <taxon>Ascomycota</taxon>
        <taxon>Pezizomycotina</taxon>
        <taxon>Sordariomycetes</taxon>
        <taxon>Hypocreomycetidae</taxon>
        <taxon>Glomerellales</taxon>
        <taxon>Glomerellaceae</taxon>
        <taxon>Colletotrichum</taxon>
        <taxon>Colletotrichum acutatum species complex</taxon>
    </lineage>
</organism>
<evidence type="ECO:0000313" key="2">
    <source>
        <dbReference type="EMBL" id="KAI3557415.1"/>
    </source>
</evidence>
<dbReference type="EMBL" id="SDAQ01000008">
    <property type="protein sequence ID" value="KAI3557415.1"/>
    <property type="molecule type" value="Genomic_DNA"/>
</dbReference>
<evidence type="ECO:0000256" key="1">
    <source>
        <dbReference type="SAM" id="MobiDB-lite"/>
    </source>
</evidence>
<name>A0A9Q0B531_9PEZI</name>
<feature type="region of interest" description="Disordered" evidence="1">
    <location>
        <begin position="139"/>
        <end position="160"/>
    </location>
</feature>